<evidence type="ECO:0000256" key="3">
    <source>
        <dbReference type="ARBA" id="ARBA00022801"/>
    </source>
</evidence>
<name>A0A2N9X647_9NEIS</name>
<dbReference type="CDD" id="cd10807">
    <property type="entry name" value="YdjC_like_3"/>
    <property type="match status" value="1"/>
</dbReference>
<comment type="cofactor">
    <cofactor evidence="1">
        <name>Mg(2+)</name>
        <dbReference type="ChEBI" id="CHEBI:18420"/>
    </cofactor>
</comment>
<proteinExistence type="predicted"/>
<keyword evidence="7" id="KW-1185">Reference proteome</keyword>
<dbReference type="RefSeq" id="WP_180295885.1">
    <property type="nucleotide sequence ID" value="NZ_MEIL01000029.1"/>
</dbReference>
<comment type="caution">
    <text evidence="6">The sequence shown here is derived from an EMBL/GenBank/DDBJ whole genome shotgun (WGS) entry which is preliminary data.</text>
</comment>
<organism evidence="6 7">
    <name type="scientific">Snodgrassella alvi</name>
    <dbReference type="NCBI Taxonomy" id="1196083"/>
    <lineage>
        <taxon>Bacteria</taxon>
        <taxon>Pseudomonadati</taxon>
        <taxon>Pseudomonadota</taxon>
        <taxon>Betaproteobacteria</taxon>
        <taxon>Neisseriales</taxon>
        <taxon>Neisseriaceae</taxon>
        <taxon>Snodgrassella</taxon>
    </lineage>
</organism>
<dbReference type="GO" id="GO:0019213">
    <property type="term" value="F:deacetylase activity"/>
    <property type="evidence" value="ECO:0007669"/>
    <property type="project" value="TreeGrafter"/>
</dbReference>
<sequence>MINVDDLGLSPAVNEAVLRLAEMQRIQASSFMSFGTIAPDEVAELKRHHIDIGLHFDLTCFAASGGLKRVLFKSYLHGWKQNKIQDAINQQLDLFEDKIGAKPVFVDGHQHVHQFPQIRSVLINTLLRRYDNTIAIRSTKTTQRDIKAKIIHALGGSQLDKFLQSKHIPRNHAFAGIYSFKADRQILEFKWNEWLASASDSGLLIMCHPAIPSKFWTDEIKAARETEWLWLKSEAFALCWQQHQCQKANWQTLLQSLTLQ</sequence>
<dbReference type="Pfam" id="PF04794">
    <property type="entry name" value="YdjC"/>
    <property type="match status" value="1"/>
</dbReference>
<dbReference type="GO" id="GO:0005975">
    <property type="term" value="P:carbohydrate metabolic process"/>
    <property type="evidence" value="ECO:0007669"/>
    <property type="project" value="InterPro"/>
</dbReference>
<dbReference type="SUPFAM" id="SSF88713">
    <property type="entry name" value="Glycoside hydrolase/deacetylase"/>
    <property type="match status" value="1"/>
</dbReference>
<dbReference type="PANTHER" id="PTHR31609:SF1">
    <property type="entry name" value="CARBOHYDRATE DEACETYLASE"/>
    <property type="match status" value="1"/>
</dbReference>
<dbReference type="EMBL" id="MEIL01000029">
    <property type="protein sequence ID" value="PIT38650.1"/>
    <property type="molecule type" value="Genomic_DNA"/>
</dbReference>
<dbReference type="PANTHER" id="PTHR31609">
    <property type="entry name" value="YDJC DEACETYLASE FAMILY MEMBER"/>
    <property type="match status" value="1"/>
</dbReference>
<dbReference type="GO" id="GO:0046872">
    <property type="term" value="F:metal ion binding"/>
    <property type="evidence" value="ECO:0007669"/>
    <property type="project" value="UniProtKB-KW"/>
</dbReference>
<gene>
    <name evidence="6" type="ORF">BHC54_09030</name>
</gene>
<evidence type="ECO:0000256" key="1">
    <source>
        <dbReference type="ARBA" id="ARBA00001946"/>
    </source>
</evidence>
<keyword evidence="4" id="KW-0460">Magnesium</keyword>
<evidence type="ECO:0000313" key="7">
    <source>
        <dbReference type="Proteomes" id="UP000230202"/>
    </source>
</evidence>
<dbReference type="AlphaFoldDB" id="A0A2N9X647"/>
<dbReference type="Proteomes" id="UP000230202">
    <property type="component" value="Unassembled WGS sequence"/>
</dbReference>
<evidence type="ECO:0000256" key="5">
    <source>
        <dbReference type="ARBA" id="ARBA00023277"/>
    </source>
</evidence>
<keyword evidence="5" id="KW-0119">Carbohydrate metabolism</keyword>
<dbReference type="Gene3D" id="3.20.20.370">
    <property type="entry name" value="Glycoside hydrolase/deacetylase"/>
    <property type="match status" value="1"/>
</dbReference>
<keyword evidence="2" id="KW-0479">Metal-binding</keyword>
<reference evidence="6" key="1">
    <citation type="journal article" date="2017" name="MBio">
        <title>Type VI secretion-mediated competition in the bee gut microbiome.</title>
        <authorList>
            <person name="Steele M.I."/>
            <person name="Kwong W.K."/>
            <person name="Powell J.E."/>
            <person name="Whiteley M."/>
            <person name="Moran N.A."/>
        </authorList>
    </citation>
    <scope>NUCLEOTIDE SEQUENCE [LARGE SCALE GENOMIC DNA]</scope>
    <source>
        <strain evidence="6">WkB273</strain>
    </source>
</reference>
<accession>A0A2N9X647</accession>
<keyword evidence="3" id="KW-0378">Hydrolase</keyword>
<evidence type="ECO:0008006" key="8">
    <source>
        <dbReference type="Google" id="ProtNLM"/>
    </source>
</evidence>
<evidence type="ECO:0000256" key="2">
    <source>
        <dbReference type="ARBA" id="ARBA00022723"/>
    </source>
</evidence>
<protein>
    <recommendedName>
        <fullName evidence="8">ChbG/HpnK family deacetylase</fullName>
    </recommendedName>
</protein>
<dbReference type="GO" id="GO:0016787">
    <property type="term" value="F:hydrolase activity"/>
    <property type="evidence" value="ECO:0007669"/>
    <property type="project" value="UniProtKB-KW"/>
</dbReference>
<dbReference type="InterPro" id="IPR011330">
    <property type="entry name" value="Glyco_hydro/deAcase_b/a-brl"/>
</dbReference>
<evidence type="ECO:0000313" key="6">
    <source>
        <dbReference type="EMBL" id="PIT38650.1"/>
    </source>
</evidence>
<evidence type="ECO:0000256" key="4">
    <source>
        <dbReference type="ARBA" id="ARBA00022842"/>
    </source>
</evidence>
<dbReference type="InterPro" id="IPR006879">
    <property type="entry name" value="YdjC-like"/>
</dbReference>